<keyword evidence="4 7" id="KW-0413">Isomerase</keyword>
<dbReference type="CDD" id="cd03319">
    <property type="entry name" value="L-Ala-DL-Glu_epimerase"/>
    <property type="match status" value="1"/>
</dbReference>
<dbReference type="InterPro" id="IPR029017">
    <property type="entry name" value="Enolase-like_N"/>
</dbReference>
<comment type="cofactor">
    <cofactor evidence="6 7">
        <name>Mg(2+)</name>
        <dbReference type="ChEBI" id="CHEBI:18420"/>
    </cofactor>
    <text evidence="6 7">Binds 1 Mg(2+) ion per subunit.</text>
</comment>
<name>A0A8J7M157_9BACT</name>
<dbReference type="GO" id="GO:0006518">
    <property type="term" value="P:peptide metabolic process"/>
    <property type="evidence" value="ECO:0007669"/>
    <property type="project" value="UniProtKB-ARBA"/>
</dbReference>
<evidence type="ECO:0000256" key="5">
    <source>
        <dbReference type="PIRSR" id="PIRSR634603-1"/>
    </source>
</evidence>
<organism evidence="9 10">
    <name type="scientific">Geomesophilobacter sediminis</name>
    <dbReference type="NCBI Taxonomy" id="2798584"/>
    <lineage>
        <taxon>Bacteria</taxon>
        <taxon>Pseudomonadati</taxon>
        <taxon>Thermodesulfobacteriota</taxon>
        <taxon>Desulfuromonadia</taxon>
        <taxon>Geobacterales</taxon>
        <taxon>Geobacteraceae</taxon>
        <taxon>Geomesophilobacter</taxon>
    </lineage>
</organism>
<evidence type="ECO:0000256" key="1">
    <source>
        <dbReference type="ARBA" id="ARBA00008031"/>
    </source>
</evidence>
<dbReference type="GO" id="GO:0046872">
    <property type="term" value="F:metal ion binding"/>
    <property type="evidence" value="ECO:0007669"/>
    <property type="project" value="UniProtKB-KW"/>
</dbReference>
<feature type="active site" description="Proton acceptor; specific for (R)-substrate epimerization" evidence="5">
    <location>
        <position position="171"/>
    </location>
</feature>
<feature type="binding site" evidence="6">
    <location>
        <position position="254"/>
    </location>
    <ligand>
        <name>Mg(2+)</name>
        <dbReference type="ChEBI" id="CHEBI:18420"/>
    </ligand>
</feature>
<dbReference type="InterPro" id="IPR036849">
    <property type="entry name" value="Enolase-like_C_sf"/>
</dbReference>
<dbReference type="Pfam" id="PF13378">
    <property type="entry name" value="MR_MLE_C"/>
    <property type="match status" value="1"/>
</dbReference>
<dbReference type="SFLD" id="SFLDS00001">
    <property type="entry name" value="Enolase"/>
    <property type="match status" value="1"/>
</dbReference>
<evidence type="ECO:0000313" key="9">
    <source>
        <dbReference type="EMBL" id="MBJ6726709.1"/>
    </source>
</evidence>
<dbReference type="AlphaFoldDB" id="A0A8J7M157"/>
<dbReference type="PANTHER" id="PTHR48073:SF2">
    <property type="entry name" value="O-SUCCINYLBENZOATE SYNTHASE"/>
    <property type="match status" value="1"/>
</dbReference>
<dbReference type="InterPro" id="IPR013341">
    <property type="entry name" value="Mandelate_racemase_N_dom"/>
</dbReference>
<dbReference type="SMART" id="SM00922">
    <property type="entry name" value="MR_MLE"/>
    <property type="match status" value="1"/>
</dbReference>
<dbReference type="InterPro" id="IPR029065">
    <property type="entry name" value="Enolase_C-like"/>
</dbReference>
<feature type="active site" description="Proton acceptor; specific for (S)-substrate epimerization" evidence="5">
    <location>
        <position position="278"/>
    </location>
</feature>
<feature type="binding site" evidence="6">
    <location>
        <position position="226"/>
    </location>
    <ligand>
        <name>Mg(2+)</name>
        <dbReference type="ChEBI" id="CHEBI:18420"/>
    </ligand>
</feature>
<evidence type="ECO:0000256" key="7">
    <source>
        <dbReference type="RuleBase" id="RU366006"/>
    </source>
</evidence>
<dbReference type="InterPro" id="IPR034603">
    <property type="entry name" value="Dipeptide_epimerase"/>
</dbReference>
<evidence type="ECO:0000259" key="8">
    <source>
        <dbReference type="SMART" id="SM00922"/>
    </source>
</evidence>
<dbReference type="Gene3D" id="3.20.20.120">
    <property type="entry name" value="Enolase-like C-terminal domain"/>
    <property type="match status" value="1"/>
</dbReference>
<feature type="binding site" evidence="6">
    <location>
        <position position="198"/>
    </location>
    <ligand>
        <name>Mg(2+)</name>
        <dbReference type="ChEBI" id="CHEBI:18420"/>
    </ligand>
</feature>
<keyword evidence="3 6" id="KW-0460">Magnesium</keyword>
<comment type="caution">
    <text evidence="9">The sequence shown here is derived from an EMBL/GenBank/DDBJ whole genome shotgun (WGS) entry which is preliminary data.</text>
</comment>
<evidence type="ECO:0000256" key="6">
    <source>
        <dbReference type="PIRSR" id="PIRSR634603-3"/>
    </source>
</evidence>
<evidence type="ECO:0000256" key="2">
    <source>
        <dbReference type="ARBA" id="ARBA00022723"/>
    </source>
</evidence>
<proteinExistence type="inferred from homology"/>
<dbReference type="RefSeq" id="WP_199385618.1">
    <property type="nucleotide sequence ID" value="NZ_JAEMHM010000016.1"/>
</dbReference>
<evidence type="ECO:0000256" key="3">
    <source>
        <dbReference type="ARBA" id="ARBA00022842"/>
    </source>
</evidence>
<dbReference type="SFLD" id="SFLDG00180">
    <property type="entry name" value="muconate_cycloisomerase"/>
    <property type="match status" value="1"/>
</dbReference>
<accession>A0A8J7M157</accession>
<dbReference type="EMBL" id="JAEMHM010000016">
    <property type="protein sequence ID" value="MBJ6726709.1"/>
    <property type="molecule type" value="Genomic_DNA"/>
</dbReference>
<gene>
    <name evidence="9" type="ORF">JFN93_18510</name>
</gene>
<dbReference type="Proteomes" id="UP000636888">
    <property type="component" value="Unassembled WGS sequence"/>
</dbReference>
<keyword evidence="10" id="KW-1185">Reference proteome</keyword>
<dbReference type="SUPFAM" id="SSF51604">
    <property type="entry name" value="Enolase C-terminal domain-like"/>
    <property type="match status" value="1"/>
</dbReference>
<dbReference type="SUPFAM" id="SSF54826">
    <property type="entry name" value="Enolase N-terminal domain-like"/>
    <property type="match status" value="1"/>
</dbReference>
<protein>
    <recommendedName>
        <fullName evidence="7">Dipeptide epimerase</fullName>
        <ecNumber evidence="7">5.1.1.-</ecNumber>
    </recommendedName>
</protein>
<evidence type="ECO:0000256" key="4">
    <source>
        <dbReference type="ARBA" id="ARBA00023235"/>
    </source>
</evidence>
<comment type="similarity">
    <text evidence="1 7">Belongs to the mandelate racemase/muconate lactonizing enzyme family.</text>
</comment>
<dbReference type="InterPro" id="IPR013342">
    <property type="entry name" value="Mandelate_racemase_C"/>
</dbReference>
<sequence>MEGKPFVIEDAVASIVRAPLASPFRIATGQHDELANVFLCLRSGDGICGYGEAAVATHITGETVEGTLANLQIAAHALRGSWVDNPKEVCKGFAHAFAGNHAGLAALEMAVLDLFARKQEVPLYQLFAPATGRQPQLSFDTDITIVIGTLDEARSGAKQFAARGFRKFKIKIGKDEDLDLMRILAVWQAAPGSELILDANMGFTADRMLAFLARLEKYQIRPALLEQPVPRTDWQGLAQITAKLAGSGILVCADESVGSLDDAKRAIESQAVSAINIKTMKSGFIEGVEIARLAAANGIRLMLGAMMESSLSITASAHFAAGLGCFDFMDLDTTFFLKGEPAHSPCLNERGHFDLAGAGPGIGVVAKF</sequence>
<dbReference type="GO" id="GO:0016855">
    <property type="term" value="F:racemase and epimerase activity, acting on amino acids and derivatives"/>
    <property type="evidence" value="ECO:0007669"/>
    <property type="project" value="UniProtKB-UniRule"/>
</dbReference>
<dbReference type="PANTHER" id="PTHR48073">
    <property type="entry name" value="O-SUCCINYLBENZOATE SYNTHASE-RELATED"/>
    <property type="match status" value="1"/>
</dbReference>
<dbReference type="Pfam" id="PF02746">
    <property type="entry name" value="MR_MLE_N"/>
    <property type="match status" value="1"/>
</dbReference>
<reference evidence="9" key="1">
    <citation type="submission" date="2020-12" db="EMBL/GenBank/DDBJ databases">
        <title>Geomonas sp. Red875, isolated from river sediment.</title>
        <authorList>
            <person name="Xu Z."/>
            <person name="Zhang Z."/>
            <person name="Masuda Y."/>
            <person name="Itoh H."/>
            <person name="Senoo K."/>
        </authorList>
    </citation>
    <scope>NUCLEOTIDE SEQUENCE</scope>
    <source>
        <strain evidence="9">Red875</strain>
    </source>
</reference>
<evidence type="ECO:0000313" key="10">
    <source>
        <dbReference type="Proteomes" id="UP000636888"/>
    </source>
</evidence>
<dbReference type="Gene3D" id="3.30.390.10">
    <property type="entry name" value="Enolase-like, N-terminal domain"/>
    <property type="match status" value="1"/>
</dbReference>
<feature type="domain" description="Mandelate racemase/muconate lactonizing enzyme C-terminal" evidence="8">
    <location>
        <begin position="150"/>
        <end position="247"/>
    </location>
</feature>
<keyword evidence="2 6" id="KW-0479">Metal-binding</keyword>
<dbReference type="EC" id="5.1.1.-" evidence="7"/>